<sequence>MKKVLQILAIAMLLPVYAIAQSSDWEFQTVIPPDTSIDNSHGAAFDAAGNLWTAPYYSSATDDGPRNFVYCYDTEGQPCEDVPYVHSVAAGDSTFYFAPITGLAADENGDIVISSHRYRNAAGDWVGEVSAYILKIDHTNGELLDYYEVTSGQAQHIAIDGQGYLFHSAVFPGHPIGILDPDMNELAVVTDNRSGFARNIVVNREGTRVYQPTDFSTEFVDGDDTTTVSGRVEVYEGDVFSGYALIDTMRFIGMDPGASAVCPQTGVVYFAASGTGGAPLTDPDRWDALTVYGFAPDDQGEYQVVDEVMWHFGDADPYNPVYRTMAISSDGFGMVLGAFDRGGLPGIQYFERDELLVIDTSVDEVLSEVPAGYDLGQNYPNPFNPATQINFEIGQSGMVTLKVYDVLGREVATLVNDNLQAGSHTASFDATSLSSGTYIYTLEANDIRMSRKMMLVK</sequence>
<dbReference type="NCBIfam" id="TIGR04183">
    <property type="entry name" value="Por_Secre_tail"/>
    <property type="match status" value="1"/>
</dbReference>
<reference evidence="3" key="1">
    <citation type="submission" date="2021-02" db="EMBL/GenBank/DDBJ databases">
        <title>Natronogracilivirga saccharolytica gen. nov. sp. nov. a new anaerobic, haloalkiliphilic carbohydrate-fermenting bacterium from soda lake and proposing of Cyclonatronumiaceae fam. nov. in the phylum Balneolaeota.</title>
        <authorList>
            <person name="Zhilina T.N."/>
            <person name="Sorokin D.Y."/>
            <person name="Zavarzina D.G."/>
            <person name="Toshchakov S.V."/>
            <person name="Kublanov I.V."/>
        </authorList>
    </citation>
    <scope>NUCLEOTIDE SEQUENCE</scope>
    <source>
        <strain evidence="3">Z-1702</strain>
    </source>
</reference>
<keyword evidence="4" id="KW-1185">Reference proteome</keyword>
<dbReference type="EMBL" id="JAFIDN010000009">
    <property type="protein sequence ID" value="MBP3193243.1"/>
    <property type="molecule type" value="Genomic_DNA"/>
</dbReference>
<dbReference type="Gene3D" id="2.60.40.4070">
    <property type="match status" value="1"/>
</dbReference>
<protein>
    <submittedName>
        <fullName evidence="3">T9SS type A sorting domain-containing protein</fullName>
    </submittedName>
</protein>
<evidence type="ECO:0000256" key="1">
    <source>
        <dbReference type="SAM" id="SignalP"/>
    </source>
</evidence>
<name>A0A8J7S778_9BACT</name>
<dbReference type="Proteomes" id="UP000673975">
    <property type="component" value="Unassembled WGS sequence"/>
</dbReference>
<dbReference type="SUPFAM" id="SSF63829">
    <property type="entry name" value="Calcium-dependent phosphotriesterase"/>
    <property type="match status" value="1"/>
</dbReference>
<keyword evidence="1" id="KW-0732">Signal</keyword>
<proteinExistence type="predicted"/>
<evidence type="ECO:0000313" key="3">
    <source>
        <dbReference type="EMBL" id="MBP3193243.1"/>
    </source>
</evidence>
<comment type="caution">
    <text evidence="3">The sequence shown here is derived from an EMBL/GenBank/DDBJ whole genome shotgun (WGS) entry which is preliminary data.</text>
</comment>
<gene>
    <name evidence="3" type="ORF">NATSA_11250</name>
</gene>
<feature type="signal peptide" evidence="1">
    <location>
        <begin position="1"/>
        <end position="20"/>
    </location>
</feature>
<evidence type="ECO:0000313" key="4">
    <source>
        <dbReference type="Proteomes" id="UP000673975"/>
    </source>
</evidence>
<dbReference type="AlphaFoldDB" id="A0A8J7S778"/>
<accession>A0A8J7S778</accession>
<evidence type="ECO:0000259" key="2">
    <source>
        <dbReference type="Pfam" id="PF18962"/>
    </source>
</evidence>
<feature type="domain" description="Secretion system C-terminal sorting" evidence="2">
    <location>
        <begin position="379"/>
        <end position="454"/>
    </location>
</feature>
<organism evidence="3 4">
    <name type="scientific">Natronogracilivirga saccharolytica</name>
    <dbReference type="NCBI Taxonomy" id="2812953"/>
    <lineage>
        <taxon>Bacteria</taxon>
        <taxon>Pseudomonadati</taxon>
        <taxon>Balneolota</taxon>
        <taxon>Balneolia</taxon>
        <taxon>Balneolales</taxon>
        <taxon>Cyclonatronaceae</taxon>
        <taxon>Natronogracilivirga</taxon>
    </lineage>
</organism>
<dbReference type="Pfam" id="PF18962">
    <property type="entry name" value="Por_Secre_tail"/>
    <property type="match status" value="1"/>
</dbReference>
<feature type="chain" id="PRO_5035271697" evidence="1">
    <location>
        <begin position="21"/>
        <end position="457"/>
    </location>
</feature>
<dbReference type="RefSeq" id="WP_210512701.1">
    <property type="nucleotide sequence ID" value="NZ_JAFIDN010000009.1"/>
</dbReference>
<dbReference type="InterPro" id="IPR026444">
    <property type="entry name" value="Secre_tail"/>
</dbReference>